<evidence type="ECO:0000313" key="1">
    <source>
        <dbReference type="EMBL" id="MBM6851078.1"/>
    </source>
</evidence>
<dbReference type="Proteomes" id="UP000719500">
    <property type="component" value="Unassembled WGS sequence"/>
</dbReference>
<dbReference type="RefSeq" id="WP_204803675.1">
    <property type="nucleotide sequence ID" value="NZ_JACSNX010000006.1"/>
</dbReference>
<dbReference type="EMBL" id="JACSNX010000006">
    <property type="protein sequence ID" value="MBM6851078.1"/>
    <property type="molecule type" value="Genomic_DNA"/>
</dbReference>
<organism evidence="1 2">
    <name type="scientific">Oscillibacter valericigenes</name>
    <dbReference type="NCBI Taxonomy" id="351091"/>
    <lineage>
        <taxon>Bacteria</taxon>
        <taxon>Bacillati</taxon>
        <taxon>Bacillota</taxon>
        <taxon>Clostridia</taxon>
        <taxon>Eubacteriales</taxon>
        <taxon>Oscillospiraceae</taxon>
        <taxon>Oscillibacter</taxon>
    </lineage>
</organism>
<gene>
    <name evidence="1" type="ORF">H9X91_06440</name>
</gene>
<protein>
    <submittedName>
        <fullName evidence="1">Uncharacterized protein</fullName>
    </submittedName>
</protein>
<name>A0ABS2FUS4_9FIRM</name>
<proteinExistence type="predicted"/>
<sequence>MNYWETETPISASTRKNELEYYREAEKLAISRPSWTDGSGESKRGKTVTLDLAALKESPEALRLLLMIAEDTGNPV</sequence>
<keyword evidence="2" id="KW-1185">Reference proteome</keyword>
<comment type="caution">
    <text evidence="1">The sequence shown here is derived from an EMBL/GenBank/DDBJ whole genome shotgun (WGS) entry which is preliminary data.</text>
</comment>
<accession>A0ABS2FUS4</accession>
<reference evidence="1 2" key="1">
    <citation type="journal article" date="2021" name="Sci. Rep.">
        <title>The distribution of antibiotic resistance genes in chicken gut microbiota commensals.</title>
        <authorList>
            <person name="Juricova H."/>
            <person name="Matiasovicova J."/>
            <person name="Kubasova T."/>
            <person name="Cejkova D."/>
            <person name="Rychlik I."/>
        </authorList>
    </citation>
    <scope>NUCLEOTIDE SEQUENCE [LARGE SCALE GENOMIC DNA]</scope>
    <source>
        <strain evidence="1 2">An411</strain>
    </source>
</reference>
<evidence type="ECO:0000313" key="2">
    <source>
        <dbReference type="Proteomes" id="UP000719500"/>
    </source>
</evidence>